<evidence type="ECO:0000313" key="2">
    <source>
        <dbReference type="EMBL" id="PON63363.1"/>
    </source>
</evidence>
<gene>
    <name evidence="2" type="ORF">TorRG33x02_276550</name>
</gene>
<feature type="region of interest" description="Disordered" evidence="1">
    <location>
        <begin position="1"/>
        <end position="39"/>
    </location>
</feature>
<dbReference type="InParanoid" id="A0A2P5CQT3"/>
<name>A0A2P5CQT3_TREOI</name>
<keyword evidence="3" id="KW-1185">Reference proteome</keyword>
<protein>
    <submittedName>
        <fullName evidence="2">Uncharacterized protein</fullName>
    </submittedName>
</protein>
<reference evidence="3" key="1">
    <citation type="submission" date="2016-06" db="EMBL/GenBank/DDBJ databases">
        <title>Parallel loss of symbiosis genes in relatives of nitrogen-fixing non-legume Parasponia.</title>
        <authorList>
            <person name="Van Velzen R."/>
            <person name="Holmer R."/>
            <person name="Bu F."/>
            <person name="Rutten L."/>
            <person name="Van Zeijl A."/>
            <person name="Liu W."/>
            <person name="Santuari L."/>
            <person name="Cao Q."/>
            <person name="Sharma T."/>
            <person name="Shen D."/>
            <person name="Roswanjaya Y."/>
            <person name="Wardhani T."/>
            <person name="Kalhor M.S."/>
            <person name="Jansen J."/>
            <person name="Van den Hoogen J."/>
            <person name="Gungor B."/>
            <person name="Hartog M."/>
            <person name="Hontelez J."/>
            <person name="Verver J."/>
            <person name="Yang W.-C."/>
            <person name="Schijlen E."/>
            <person name="Repin R."/>
            <person name="Schilthuizen M."/>
            <person name="Schranz E."/>
            <person name="Heidstra R."/>
            <person name="Miyata K."/>
            <person name="Fedorova E."/>
            <person name="Kohlen W."/>
            <person name="Bisseling T."/>
            <person name="Smit S."/>
            <person name="Geurts R."/>
        </authorList>
    </citation>
    <scope>NUCLEOTIDE SEQUENCE [LARGE SCALE GENOMIC DNA]</scope>
    <source>
        <strain evidence="3">cv. RG33-2</strain>
    </source>
</reference>
<comment type="caution">
    <text evidence="2">The sequence shown here is derived from an EMBL/GenBank/DDBJ whole genome shotgun (WGS) entry which is preliminary data.</text>
</comment>
<proteinExistence type="predicted"/>
<accession>A0A2P5CQT3</accession>
<dbReference type="EMBL" id="JXTC01000338">
    <property type="protein sequence ID" value="PON63363.1"/>
    <property type="molecule type" value="Genomic_DNA"/>
</dbReference>
<dbReference type="AlphaFoldDB" id="A0A2P5CQT3"/>
<dbReference type="Proteomes" id="UP000237000">
    <property type="component" value="Unassembled WGS sequence"/>
</dbReference>
<organism evidence="2 3">
    <name type="scientific">Trema orientale</name>
    <name type="common">Charcoal tree</name>
    <name type="synonym">Celtis orientalis</name>
    <dbReference type="NCBI Taxonomy" id="63057"/>
    <lineage>
        <taxon>Eukaryota</taxon>
        <taxon>Viridiplantae</taxon>
        <taxon>Streptophyta</taxon>
        <taxon>Embryophyta</taxon>
        <taxon>Tracheophyta</taxon>
        <taxon>Spermatophyta</taxon>
        <taxon>Magnoliopsida</taxon>
        <taxon>eudicotyledons</taxon>
        <taxon>Gunneridae</taxon>
        <taxon>Pentapetalae</taxon>
        <taxon>rosids</taxon>
        <taxon>fabids</taxon>
        <taxon>Rosales</taxon>
        <taxon>Cannabaceae</taxon>
        <taxon>Trema</taxon>
    </lineage>
</organism>
<evidence type="ECO:0000256" key="1">
    <source>
        <dbReference type="SAM" id="MobiDB-lite"/>
    </source>
</evidence>
<evidence type="ECO:0000313" key="3">
    <source>
        <dbReference type="Proteomes" id="UP000237000"/>
    </source>
</evidence>
<sequence>KQPKKAPTSQAQAPLTQERAHPSPRNKELPLTQTQGGHYDTPVSVRLLLKTVEAWEEDHLVHVPFPGDIFGEAFQLPIFKDDILQFCKLEMIGAIPITLYMR</sequence>
<dbReference type="OrthoDB" id="1869436at2759"/>
<feature type="non-terminal residue" evidence="2">
    <location>
        <position position="1"/>
    </location>
</feature>
<feature type="compositionally biased region" description="Basic and acidic residues" evidence="1">
    <location>
        <begin position="18"/>
        <end position="28"/>
    </location>
</feature>